<name>A0AAN8FMP3_TRICO</name>
<feature type="region of interest" description="Disordered" evidence="1">
    <location>
        <begin position="113"/>
        <end position="294"/>
    </location>
</feature>
<accession>A0AAN8FMP3</accession>
<evidence type="ECO:0000256" key="2">
    <source>
        <dbReference type="SAM" id="Phobius"/>
    </source>
</evidence>
<evidence type="ECO:0000313" key="3">
    <source>
        <dbReference type="EMBL" id="KAK5972715.1"/>
    </source>
</evidence>
<sequence length="294" mass="32553">MAQSVRVHLQRPNYATIRMNSNVLFTEAKKSKYTHKTSEGIDDESAAEKKPEEEEEEEEKEKVAVEDDSLVFQVTLIGGIVPLLMLVFSYGVFNSMEAKRRDAKVLLAYDQRPREEDETYGADDGKDVESGDEVADEAGKGPALGKGKKRSAEAPRDGQGIPEMIPQYPVDAPRSREEAPRSKEEAPHFKEDAPISQGDLIGPREPPKPRKGARDKSPEDEDDGYESVDPNAPIPPEKKETKPPPARKKLTKSKPTAAKKKSIQPAKTKGKKTGGKPPARPKRPSSAPPKRRRR</sequence>
<keyword evidence="2" id="KW-0472">Membrane</keyword>
<feature type="transmembrane region" description="Helical" evidence="2">
    <location>
        <begin position="70"/>
        <end position="93"/>
    </location>
</feature>
<dbReference type="AlphaFoldDB" id="A0AAN8FMP3"/>
<feature type="compositionally biased region" description="Basic and acidic residues" evidence="1">
    <location>
        <begin position="205"/>
        <end position="217"/>
    </location>
</feature>
<dbReference type="Proteomes" id="UP001331761">
    <property type="component" value="Unassembled WGS sequence"/>
</dbReference>
<evidence type="ECO:0000256" key="1">
    <source>
        <dbReference type="SAM" id="MobiDB-lite"/>
    </source>
</evidence>
<comment type="caution">
    <text evidence="3">The sequence shown here is derived from an EMBL/GenBank/DDBJ whole genome shotgun (WGS) entry which is preliminary data.</text>
</comment>
<evidence type="ECO:0000313" key="4">
    <source>
        <dbReference type="Proteomes" id="UP001331761"/>
    </source>
</evidence>
<keyword evidence="2" id="KW-1133">Transmembrane helix</keyword>
<feature type="compositionally biased region" description="Basic and acidic residues" evidence="1">
    <location>
        <begin position="173"/>
        <end position="193"/>
    </location>
</feature>
<feature type="compositionally biased region" description="Basic residues" evidence="1">
    <location>
        <begin position="245"/>
        <end position="294"/>
    </location>
</feature>
<organism evidence="3 4">
    <name type="scientific">Trichostrongylus colubriformis</name>
    <name type="common">Black scour worm</name>
    <dbReference type="NCBI Taxonomy" id="6319"/>
    <lineage>
        <taxon>Eukaryota</taxon>
        <taxon>Metazoa</taxon>
        <taxon>Ecdysozoa</taxon>
        <taxon>Nematoda</taxon>
        <taxon>Chromadorea</taxon>
        <taxon>Rhabditida</taxon>
        <taxon>Rhabditina</taxon>
        <taxon>Rhabditomorpha</taxon>
        <taxon>Strongyloidea</taxon>
        <taxon>Trichostrongylidae</taxon>
        <taxon>Trichostrongylus</taxon>
    </lineage>
</organism>
<proteinExistence type="predicted"/>
<feature type="region of interest" description="Disordered" evidence="1">
    <location>
        <begin position="32"/>
        <end position="64"/>
    </location>
</feature>
<keyword evidence="4" id="KW-1185">Reference proteome</keyword>
<gene>
    <name evidence="3" type="ORF">GCK32_015270</name>
</gene>
<keyword evidence="2" id="KW-0812">Transmembrane</keyword>
<protein>
    <submittedName>
        <fullName evidence="3">Uncharacterized protein</fullName>
    </submittedName>
</protein>
<reference evidence="3 4" key="1">
    <citation type="submission" date="2019-10" db="EMBL/GenBank/DDBJ databases">
        <title>Assembly and Annotation for the nematode Trichostrongylus colubriformis.</title>
        <authorList>
            <person name="Martin J."/>
        </authorList>
    </citation>
    <scope>NUCLEOTIDE SEQUENCE [LARGE SCALE GENOMIC DNA]</scope>
    <source>
        <strain evidence="3">G859</strain>
        <tissue evidence="3">Whole worm</tissue>
    </source>
</reference>
<dbReference type="EMBL" id="WIXE01016374">
    <property type="protein sequence ID" value="KAK5972715.1"/>
    <property type="molecule type" value="Genomic_DNA"/>
</dbReference>